<accession>A0AC61KXM7</accession>
<gene>
    <name evidence="1" type="ORF">C4B59_17575</name>
</gene>
<protein>
    <submittedName>
        <fullName evidence="1">Uncharacterized protein</fullName>
    </submittedName>
</protein>
<sequence length="66" mass="7575">MHTDEVVDRAMEFVKVKAGYPFIRLKKVTFDETGFEWEVLVDVGVLGEDIKKVTINDRDGRVVGFE</sequence>
<organism evidence="1 2">
    <name type="scientific">Candidatus Methanogaster sp</name>
    <dbReference type="NCBI Taxonomy" id="3386292"/>
    <lineage>
        <taxon>Archaea</taxon>
        <taxon>Methanobacteriati</taxon>
        <taxon>Methanobacteriota</taxon>
        <taxon>Stenosarchaea group</taxon>
        <taxon>Methanomicrobia</taxon>
        <taxon>Methanosarcinales</taxon>
        <taxon>ANME-2 cluster</taxon>
        <taxon>Candidatus Methanogasteraceae</taxon>
        <taxon>Candidatus Methanogaster</taxon>
    </lineage>
</organism>
<evidence type="ECO:0000313" key="1">
    <source>
        <dbReference type="EMBL" id="PXF55217.1"/>
    </source>
</evidence>
<proteinExistence type="predicted"/>
<comment type="caution">
    <text evidence="1">The sequence shown here is derived from an EMBL/GenBank/DDBJ whole genome shotgun (WGS) entry which is preliminary data.</text>
</comment>
<dbReference type="EMBL" id="PQXF01000138">
    <property type="protein sequence ID" value="PXF55217.1"/>
    <property type="molecule type" value="Genomic_DNA"/>
</dbReference>
<dbReference type="Proteomes" id="UP000248329">
    <property type="component" value="Unassembled WGS sequence"/>
</dbReference>
<name>A0AC61KXM7_9EURY</name>
<evidence type="ECO:0000313" key="2">
    <source>
        <dbReference type="Proteomes" id="UP000248329"/>
    </source>
</evidence>
<reference evidence="1" key="1">
    <citation type="submission" date="2018-01" db="EMBL/GenBank/DDBJ databases">
        <authorList>
            <person name="Krukenberg V."/>
        </authorList>
    </citation>
    <scope>NUCLEOTIDE SEQUENCE</scope>
    <source>
        <strain evidence="1">E20ANME2</strain>
    </source>
</reference>